<dbReference type="PANTHER" id="PTHR43687:SF6">
    <property type="entry name" value="L-ASPARTATE SEMIALDEHYDE SULFURTRANSFERASE IRON-SULFUR SUBUNIT"/>
    <property type="match status" value="1"/>
</dbReference>
<evidence type="ECO:0000256" key="5">
    <source>
        <dbReference type="ARBA" id="ARBA00022982"/>
    </source>
</evidence>
<dbReference type="eggNOG" id="COG1145">
    <property type="taxonomic scope" value="Bacteria"/>
</dbReference>
<proteinExistence type="predicted"/>
<dbReference type="GeneID" id="78230427"/>
<dbReference type="Pfam" id="PF13237">
    <property type="entry name" value="Fer4_10"/>
    <property type="match status" value="1"/>
</dbReference>
<keyword evidence="4" id="KW-0677">Repeat</keyword>
<feature type="domain" description="4Fe-4S ferredoxin-type" evidence="8">
    <location>
        <begin position="184"/>
        <end position="213"/>
    </location>
</feature>
<dbReference type="InterPro" id="IPR050572">
    <property type="entry name" value="Fe-S_Ferredoxin"/>
</dbReference>
<dbReference type="GO" id="GO:0051539">
    <property type="term" value="F:4 iron, 4 sulfur cluster binding"/>
    <property type="evidence" value="ECO:0007669"/>
    <property type="project" value="UniProtKB-KW"/>
</dbReference>
<dbReference type="PROSITE" id="PS00198">
    <property type="entry name" value="4FE4S_FER_1"/>
    <property type="match status" value="2"/>
</dbReference>
<dbReference type="InterPro" id="IPR017896">
    <property type="entry name" value="4Fe4S_Fe-S-bd"/>
</dbReference>
<dbReference type="SUPFAM" id="SSF54862">
    <property type="entry name" value="4Fe-4S ferredoxins"/>
    <property type="match status" value="1"/>
</dbReference>
<evidence type="ECO:0000256" key="3">
    <source>
        <dbReference type="ARBA" id="ARBA00022723"/>
    </source>
</evidence>
<evidence type="ECO:0000256" key="1">
    <source>
        <dbReference type="ARBA" id="ARBA00022448"/>
    </source>
</evidence>
<keyword evidence="3" id="KW-0479">Metal-binding</keyword>
<dbReference type="STRING" id="100884.GCA_000269565_02613"/>
<evidence type="ECO:0000313" key="9">
    <source>
        <dbReference type="EMBL" id="EFW03743.1"/>
    </source>
</evidence>
<dbReference type="PROSITE" id="PS51379">
    <property type="entry name" value="4FE4S_FER_2"/>
    <property type="match status" value="2"/>
</dbReference>
<keyword evidence="7" id="KW-0411">Iron-sulfur</keyword>
<dbReference type="AlphaFoldDB" id="E7GDU0"/>
<dbReference type="InterPro" id="IPR017900">
    <property type="entry name" value="4Fe4S_Fe_S_CS"/>
</dbReference>
<evidence type="ECO:0000256" key="2">
    <source>
        <dbReference type="ARBA" id="ARBA00022485"/>
    </source>
</evidence>
<dbReference type="PANTHER" id="PTHR43687">
    <property type="entry name" value="ADENYLYLSULFATE REDUCTASE, BETA SUBUNIT"/>
    <property type="match status" value="1"/>
</dbReference>
<evidence type="ECO:0000259" key="8">
    <source>
        <dbReference type="PROSITE" id="PS51379"/>
    </source>
</evidence>
<evidence type="ECO:0000256" key="6">
    <source>
        <dbReference type="ARBA" id="ARBA00023004"/>
    </source>
</evidence>
<dbReference type="RefSeq" id="WP_008790020.1">
    <property type="nucleotide sequence ID" value="NZ_AKCB01000001.1"/>
</dbReference>
<dbReference type="SUPFAM" id="SSF52218">
    <property type="entry name" value="Flavoproteins"/>
    <property type="match status" value="1"/>
</dbReference>
<dbReference type="Gene3D" id="3.30.70.20">
    <property type="match status" value="1"/>
</dbReference>
<protein>
    <submittedName>
        <fullName evidence="9">Ferredoxin</fullName>
    </submittedName>
</protein>
<keyword evidence="2" id="KW-0004">4Fe-4S</keyword>
<evidence type="ECO:0000313" key="10">
    <source>
        <dbReference type="Proteomes" id="UP000003157"/>
    </source>
</evidence>
<reference evidence="9 10" key="1">
    <citation type="submission" date="2010-12" db="EMBL/GenBank/DDBJ databases">
        <title>The Genome Sequence of Coprobacillus sp. strain 29_1.</title>
        <authorList>
            <consortium name="The Broad Institute Genome Sequencing Platform"/>
            <person name="Earl A."/>
            <person name="Ward D."/>
            <person name="Feldgarden M."/>
            <person name="Gevers D."/>
            <person name="Daigneault M."/>
            <person name="Sibley C.D."/>
            <person name="White A."/>
            <person name="Strauss J."/>
            <person name="Allen-Vercoe E."/>
            <person name="Young S.K."/>
            <person name="Zeng Q."/>
            <person name="Gargeya S."/>
            <person name="Fitzgerald M."/>
            <person name="Haas B."/>
            <person name="Abouelleil A."/>
            <person name="Alvarado L."/>
            <person name="Arachchi H.M."/>
            <person name="Berlin A."/>
            <person name="Brown A."/>
            <person name="Chapman S.B."/>
            <person name="Chen Z."/>
            <person name="Dunbar C."/>
            <person name="Freedman E."/>
            <person name="Gearin G."/>
            <person name="Gellesch M."/>
            <person name="Goldberg J."/>
            <person name="Griggs A."/>
            <person name="Gujja S."/>
            <person name="Heilman E."/>
            <person name="Heiman D."/>
            <person name="Howarth C."/>
            <person name="Larson L."/>
            <person name="Lui A."/>
            <person name="MacDonald P.J.P."/>
            <person name="Mehta T."/>
            <person name="Montmayeur A."/>
            <person name="Murphy C."/>
            <person name="Neiman D."/>
            <person name="Pearson M."/>
            <person name="Priest M."/>
            <person name="Roberts A."/>
            <person name="Saif S."/>
            <person name="Shea T."/>
            <person name="Shenoy N."/>
            <person name="Sisk P."/>
            <person name="Stolte C."/>
            <person name="Sykes S."/>
            <person name="White J."/>
            <person name="Yandava C."/>
            <person name="Nusbaum C."/>
            <person name="Birren B."/>
        </authorList>
    </citation>
    <scope>NUCLEOTIDE SEQUENCE [LARGE SCALE GENOMIC DNA]</scope>
    <source>
        <strain evidence="9 10">29_1</strain>
    </source>
</reference>
<gene>
    <name evidence="9" type="ORF">HMPREF9488_02933</name>
</gene>
<feature type="domain" description="4Fe-4S ferredoxin-type" evidence="8">
    <location>
        <begin position="220"/>
        <end position="241"/>
    </location>
</feature>
<keyword evidence="6" id="KW-0408">Iron</keyword>
<keyword evidence="1" id="KW-0813">Transport</keyword>
<dbReference type="EMBL" id="ADKX01000043">
    <property type="protein sequence ID" value="EFW03743.1"/>
    <property type="molecule type" value="Genomic_DNA"/>
</dbReference>
<dbReference type="Proteomes" id="UP000003157">
    <property type="component" value="Unassembled WGS sequence"/>
</dbReference>
<dbReference type="HOGENOM" id="CLU_068049_1_1_9"/>
<comment type="caution">
    <text evidence="9">The sequence shown here is derived from an EMBL/GenBank/DDBJ whole genome shotgun (WGS) entry which is preliminary data.</text>
</comment>
<dbReference type="OrthoDB" id="9813995at2"/>
<sequence length="253" mass="28583">MIGIYFSGTGNTRYCVETFMRKYKDNSETYSIEDDNIESYILKSHEIVFGYPVQYSQIPKYVKDFIDNHADLWKGKHIFVIATMGLFSGDGAGLLARQLKQYGATIVGGLHLKMPDSIGDEKALKRPLDVNKELVISATHRIEEAVMNLKMGQPSQVGLGFFYHLAGLFGQRLYFYNKTKKYNDKLKIDISKCIGCGKCVELCPMKNIDLKAGVATSHHQCTMCYRCVNNCPTMALTVLGKTVIEQSRIEKYL</sequence>
<dbReference type="InterPro" id="IPR047964">
    <property type="entry name" value="EFR1-like"/>
</dbReference>
<accession>E7GDU0</accession>
<dbReference type="InterPro" id="IPR029039">
    <property type="entry name" value="Flavoprotein-like_sf"/>
</dbReference>
<dbReference type="Gene3D" id="3.40.50.360">
    <property type="match status" value="1"/>
</dbReference>
<dbReference type="NCBIfam" id="NF038196">
    <property type="entry name" value="ferrodoxin_EFR1"/>
    <property type="match status" value="1"/>
</dbReference>
<dbReference type="InterPro" id="IPR026816">
    <property type="entry name" value="Flavodoxin_dom"/>
</dbReference>
<evidence type="ECO:0000256" key="7">
    <source>
        <dbReference type="ARBA" id="ARBA00023014"/>
    </source>
</evidence>
<dbReference type="Pfam" id="PF12724">
    <property type="entry name" value="Flavodoxin_5"/>
    <property type="match status" value="1"/>
</dbReference>
<name>E7GDU0_9FIRM</name>
<keyword evidence="5" id="KW-0249">Electron transport</keyword>
<dbReference type="eggNOG" id="COG0716">
    <property type="taxonomic scope" value="Bacteria"/>
</dbReference>
<keyword evidence="10" id="KW-1185">Reference proteome</keyword>
<dbReference type="GO" id="GO:0046872">
    <property type="term" value="F:metal ion binding"/>
    <property type="evidence" value="ECO:0007669"/>
    <property type="project" value="UniProtKB-KW"/>
</dbReference>
<evidence type="ECO:0000256" key="4">
    <source>
        <dbReference type="ARBA" id="ARBA00022737"/>
    </source>
</evidence>
<organism evidence="9 10">
    <name type="scientific">Coprobacillus cateniformis</name>
    <dbReference type="NCBI Taxonomy" id="100884"/>
    <lineage>
        <taxon>Bacteria</taxon>
        <taxon>Bacillati</taxon>
        <taxon>Bacillota</taxon>
        <taxon>Erysipelotrichia</taxon>
        <taxon>Erysipelotrichales</taxon>
        <taxon>Coprobacillaceae</taxon>
        <taxon>Coprobacillus</taxon>
    </lineage>
</organism>